<organism evidence="1 2">
    <name type="scientific">Panagrolaimus sp. PS1159</name>
    <dbReference type="NCBI Taxonomy" id="55785"/>
    <lineage>
        <taxon>Eukaryota</taxon>
        <taxon>Metazoa</taxon>
        <taxon>Ecdysozoa</taxon>
        <taxon>Nematoda</taxon>
        <taxon>Chromadorea</taxon>
        <taxon>Rhabditida</taxon>
        <taxon>Tylenchina</taxon>
        <taxon>Panagrolaimomorpha</taxon>
        <taxon>Panagrolaimoidea</taxon>
        <taxon>Panagrolaimidae</taxon>
        <taxon>Panagrolaimus</taxon>
    </lineage>
</organism>
<name>A0AC35FVL6_9BILA</name>
<evidence type="ECO:0000313" key="2">
    <source>
        <dbReference type="WBParaSite" id="PS1159_v2.g20796.t1"/>
    </source>
</evidence>
<accession>A0AC35FVL6</accession>
<proteinExistence type="predicted"/>
<reference evidence="2" key="1">
    <citation type="submission" date="2022-11" db="UniProtKB">
        <authorList>
            <consortium name="WormBaseParasite"/>
        </authorList>
    </citation>
    <scope>IDENTIFICATION</scope>
</reference>
<evidence type="ECO:0000313" key="1">
    <source>
        <dbReference type="Proteomes" id="UP000887580"/>
    </source>
</evidence>
<dbReference type="Proteomes" id="UP000887580">
    <property type="component" value="Unplaced"/>
</dbReference>
<sequence length="793" mass="89019">MAGQSKCVSSQYNIFVKPGSYAHQHDVEIVFYPATAGRNPRTLTRGGDALQKDRCRHILKNFDPLRRIVYAYDGQACLWTARALDDKAQNVRFEMDEYLRGSLGDDGFITVSFTYVRSIDLSDLSNYAQHVNDATEDRTLRNVLEMILSQDAIERQHNRYTGIGPGFLCQVAEANFDRGFVIRNGCSKGVHVVKSSHGPQLLLAISNSKKVFYPSGVHVVKSSHGPQLLLAISNSKKIFYPSGMNFLDALRNFMGNQFNYAEAESAFRGVKFQLAYNPGRVLTFRRFSGPPLRDITCNIDGHEISVEEYLLQTYNVTLQFPDYKGAMMSNGDAVFPLEQLIIVPDQPVPDNRLPAQILESSLRINRLSPAQRHDGIAEQVRLLEMNNPVTHGFGVRIETEMIKGTFTRLNKVAIIARHNQRLFSNDFGVFKFDKNHYLIPGRVNRLIVLSSERDARTSMDCARATVAECRRKGTMLPDPEHQVFNTQTRNMNEWVAVLEQYARKKILVFVVDSGTESHALIKLAEALTGVPTQHILSRTAANAGRQFQTLENITHKINLKTGGLNHAVEFDCEALDLNRGNVLVIGLDVCHPTGEQHRGQTSEPSFAESVDPVQLRAKTFEMLERASTHRKIDTVVLTRDGISEGQYNMALTTELDAIQQACNEYFKHTKTSIHGIVVTKSGNVRTAKAVLVTAIRNDLNIRESDLQNFLMSLTSLHQIVYQIVCAPISLPEPIYQADKLAQRGQLVFRTFSRFFPQDIPREGGGQNGPIQFPALTNRLAFNEGALPFIRYTA</sequence>
<protein>
    <submittedName>
        <fullName evidence="2">Piwi domain-containing protein</fullName>
    </submittedName>
</protein>
<dbReference type="WBParaSite" id="PS1159_v2.g20796.t1">
    <property type="protein sequence ID" value="PS1159_v2.g20796.t1"/>
    <property type="gene ID" value="PS1159_v2.g20796"/>
</dbReference>